<keyword evidence="4 9" id="KW-0808">Transferase</keyword>
<evidence type="ECO:0000256" key="2">
    <source>
        <dbReference type="ARBA" id="ARBA00008420"/>
    </source>
</evidence>
<dbReference type="Proteomes" id="UP001291309">
    <property type="component" value="Unassembled WGS sequence"/>
</dbReference>
<evidence type="ECO:0000256" key="1">
    <source>
        <dbReference type="ARBA" id="ARBA00004761"/>
    </source>
</evidence>
<gene>
    <name evidence="10" type="ORF">SYV04_06045</name>
</gene>
<dbReference type="PRINTS" id="PR01100">
    <property type="entry name" value="SHIKIMTKNASE"/>
</dbReference>
<evidence type="ECO:0000256" key="6">
    <source>
        <dbReference type="ARBA" id="ARBA00022777"/>
    </source>
</evidence>
<accession>A0ABU5GXM2</accession>
<name>A0ABU5GXM2_9BACT</name>
<evidence type="ECO:0000313" key="11">
    <source>
        <dbReference type="Proteomes" id="UP001291309"/>
    </source>
</evidence>
<comment type="caution">
    <text evidence="10">The sequence shown here is derived from an EMBL/GenBank/DDBJ whole genome shotgun (WGS) entry which is preliminary data.</text>
</comment>
<dbReference type="PANTHER" id="PTHR43442">
    <property type="entry name" value="GLUCONOKINASE-RELATED"/>
    <property type="match status" value="1"/>
</dbReference>
<keyword evidence="11" id="KW-1185">Reference proteome</keyword>
<evidence type="ECO:0000256" key="5">
    <source>
        <dbReference type="ARBA" id="ARBA00022741"/>
    </source>
</evidence>
<organism evidence="10 11">
    <name type="scientific">Hyalangium rubrum</name>
    <dbReference type="NCBI Taxonomy" id="3103134"/>
    <lineage>
        <taxon>Bacteria</taxon>
        <taxon>Pseudomonadati</taxon>
        <taxon>Myxococcota</taxon>
        <taxon>Myxococcia</taxon>
        <taxon>Myxococcales</taxon>
        <taxon>Cystobacterineae</taxon>
        <taxon>Archangiaceae</taxon>
        <taxon>Hyalangium</taxon>
    </lineage>
</organism>
<dbReference type="GO" id="GO:0046316">
    <property type="term" value="F:gluconokinase activity"/>
    <property type="evidence" value="ECO:0007669"/>
    <property type="project" value="UniProtKB-EC"/>
</dbReference>
<sequence length="161" mass="17826">MVIILMGVAGAGKTTLGKRLAEALGWRFLEGDDFHPPENVAKMASGVPLTDVDRAPWLERLRGLIAEAVTRGEDLVVACSGLRRSYRLLLTVDPSRVRWVYLSAPREEIARRLKLRQGHFMPPSLLDSQFETLEAPEDALEVDVAREPEEVVAAIRAGLKV</sequence>
<evidence type="ECO:0000313" key="10">
    <source>
        <dbReference type="EMBL" id="MDY7225933.1"/>
    </source>
</evidence>
<dbReference type="Pfam" id="PF13671">
    <property type="entry name" value="AAA_33"/>
    <property type="match status" value="1"/>
</dbReference>
<keyword evidence="6 9" id="KW-0418">Kinase</keyword>
<dbReference type="CDD" id="cd02021">
    <property type="entry name" value="GntK"/>
    <property type="match status" value="1"/>
</dbReference>
<keyword evidence="5 9" id="KW-0547">Nucleotide-binding</keyword>
<dbReference type="InterPro" id="IPR006001">
    <property type="entry name" value="Therm_gnt_kin"/>
</dbReference>
<dbReference type="PANTHER" id="PTHR43442:SF3">
    <property type="entry name" value="GLUCONOKINASE-RELATED"/>
    <property type="match status" value="1"/>
</dbReference>
<dbReference type="NCBIfam" id="TIGR01313">
    <property type="entry name" value="therm_gnt_kin"/>
    <property type="match status" value="1"/>
</dbReference>
<dbReference type="EMBL" id="JAXIVS010000002">
    <property type="protein sequence ID" value="MDY7225933.1"/>
    <property type="molecule type" value="Genomic_DNA"/>
</dbReference>
<dbReference type="RefSeq" id="WP_321544657.1">
    <property type="nucleotide sequence ID" value="NZ_JAXIVS010000002.1"/>
</dbReference>
<dbReference type="SUPFAM" id="SSF52540">
    <property type="entry name" value="P-loop containing nucleoside triphosphate hydrolases"/>
    <property type="match status" value="1"/>
</dbReference>
<evidence type="ECO:0000256" key="7">
    <source>
        <dbReference type="ARBA" id="ARBA00022840"/>
    </source>
</evidence>
<evidence type="ECO:0000256" key="8">
    <source>
        <dbReference type="ARBA" id="ARBA00048090"/>
    </source>
</evidence>
<dbReference type="EC" id="2.7.1.12" evidence="3 9"/>
<evidence type="ECO:0000256" key="9">
    <source>
        <dbReference type="RuleBase" id="RU363066"/>
    </source>
</evidence>
<comment type="catalytic activity">
    <reaction evidence="8 9">
        <text>D-gluconate + ATP = 6-phospho-D-gluconate + ADP + H(+)</text>
        <dbReference type="Rhea" id="RHEA:19433"/>
        <dbReference type="ChEBI" id="CHEBI:15378"/>
        <dbReference type="ChEBI" id="CHEBI:18391"/>
        <dbReference type="ChEBI" id="CHEBI:30616"/>
        <dbReference type="ChEBI" id="CHEBI:58759"/>
        <dbReference type="ChEBI" id="CHEBI:456216"/>
        <dbReference type="EC" id="2.7.1.12"/>
    </reaction>
</comment>
<comment type="similarity">
    <text evidence="2 9">Belongs to the gluconokinase GntK/GntV family.</text>
</comment>
<dbReference type="InterPro" id="IPR027417">
    <property type="entry name" value="P-loop_NTPase"/>
</dbReference>
<reference evidence="10 11" key="1">
    <citation type="submission" date="2023-12" db="EMBL/GenBank/DDBJ databases">
        <title>the genome sequence of Hyalangium sp. s54d21.</title>
        <authorList>
            <person name="Zhang X."/>
        </authorList>
    </citation>
    <scope>NUCLEOTIDE SEQUENCE [LARGE SCALE GENOMIC DNA]</scope>
    <source>
        <strain evidence="11">s54d21</strain>
    </source>
</reference>
<evidence type="ECO:0000256" key="3">
    <source>
        <dbReference type="ARBA" id="ARBA00012054"/>
    </source>
</evidence>
<protein>
    <recommendedName>
        <fullName evidence="3 9">Gluconokinase</fullName>
        <ecNumber evidence="3 9">2.7.1.12</ecNumber>
    </recommendedName>
</protein>
<comment type="pathway">
    <text evidence="1">Carbohydrate acid metabolism.</text>
</comment>
<dbReference type="Gene3D" id="3.40.50.300">
    <property type="entry name" value="P-loop containing nucleotide triphosphate hydrolases"/>
    <property type="match status" value="1"/>
</dbReference>
<keyword evidence="7 9" id="KW-0067">ATP-binding</keyword>
<evidence type="ECO:0000256" key="4">
    <source>
        <dbReference type="ARBA" id="ARBA00022679"/>
    </source>
</evidence>
<proteinExistence type="inferred from homology"/>